<accession>A0ABU2LHY2</accession>
<comment type="caution">
    <text evidence="2">The sequence shown here is derived from an EMBL/GenBank/DDBJ whole genome shotgun (WGS) entry which is preliminary data.</text>
</comment>
<evidence type="ECO:0000313" key="2">
    <source>
        <dbReference type="EMBL" id="MDT0317190.1"/>
    </source>
</evidence>
<dbReference type="Pfam" id="PF06722">
    <property type="entry name" value="EryCIII-like_C"/>
    <property type="match status" value="1"/>
</dbReference>
<dbReference type="PANTHER" id="PTHR21015:SF22">
    <property type="entry name" value="GLYCOSYLTRANSFERASE"/>
    <property type="match status" value="1"/>
</dbReference>
<sequence length="415" mass="44625">MPIAGELVDKGHDVLWRCGRKFEERITATGAAFVPIAPHLDFDENSSALRTLDERKPGIPGFKKVLMPLFIESVPGHVADIGPVLGAFRPDVVFSDHSLLAAPVLARRRGTRTVLFVGGPLPLTGAGVPPPGSGLLPAASPLGRVRDRGLRWLASHVLFRDVRRALRRSTAGLGVPRVDGFFMDWAVRLADRYLVLTVPEFEYPRGDLPPVVEFVGPTLPGPPRAPTPVACRPDVARARAAGTPVVLVTREPGTADPASLILPAAAALADEDVLVVATTGDRDPEDVLPAARRPANLRLERFVRPVELLPTADLVVTNGGYDSVQLALAHGVPLVTFGVSDNRLESNNRVRWSGAGVFLRTWRPEPARLRAAVTEVLADPRYRAEAGRLRAAYARHPGARRAAEVILEVAGVRAS</sequence>
<protein>
    <submittedName>
        <fullName evidence="2">Glycosyltransferase</fullName>
    </submittedName>
</protein>
<proteinExistence type="predicted"/>
<dbReference type="InterPro" id="IPR002213">
    <property type="entry name" value="UDP_glucos_trans"/>
</dbReference>
<dbReference type="PANTHER" id="PTHR21015">
    <property type="entry name" value="UDP-N-ACETYLGLUCOSAMINE--N-ACETYLMURAMYL-(PENTAPEPTIDE) PYROPHOSPHORYL-UNDECAPRENOL N-ACETYLGLUCOSAMINE TRANSFERASE 1"/>
    <property type="match status" value="1"/>
</dbReference>
<keyword evidence="3" id="KW-1185">Reference proteome</keyword>
<dbReference type="CDD" id="cd03784">
    <property type="entry name" value="GT1_Gtf-like"/>
    <property type="match status" value="1"/>
</dbReference>
<dbReference type="SUPFAM" id="SSF53756">
    <property type="entry name" value="UDP-Glycosyltransferase/glycogen phosphorylase"/>
    <property type="match status" value="1"/>
</dbReference>
<dbReference type="Proteomes" id="UP001183420">
    <property type="component" value="Unassembled WGS sequence"/>
</dbReference>
<gene>
    <name evidence="2" type="ORF">RNC47_02420</name>
</gene>
<name>A0ABU2LHY2_9ACTN</name>
<organism evidence="2 3">
    <name type="scientific">Streptomyces millisiae</name>
    <dbReference type="NCBI Taxonomy" id="3075542"/>
    <lineage>
        <taxon>Bacteria</taxon>
        <taxon>Bacillati</taxon>
        <taxon>Actinomycetota</taxon>
        <taxon>Actinomycetes</taxon>
        <taxon>Kitasatosporales</taxon>
        <taxon>Streptomycetaceae</taxon>
        <taxon>Streptomyces</taxon>
    </lineage>
</organism>
<dbReference type="Gene3D" id="3.40.50.2000">
    <property type="entry name" value="Glycogen Phosphorylase B"/>
    <property type="match status" value="2"/>
</dbReference>
<feature type="domain" description="Erythromycin biosynthesis protein CIII-like C-terminal" evidence="1">
    <location>
        <begin position="268"/>
        <end position="400"/>
    </location>
</feature>
<evidence type="ECO:0000259" key="1">
    <source>
        <dbReference type="Pfam" id="PF06722"/>
    </source>
</evidence>
<dbReference type="RefSeq" id="WP_311595041.1">
    <property type="nucleotide sequence ID" value="NZ_JAVREM010000002.1"/>
</dbReference>
<reference evidence="3" key="1">
    <citation type="submission" date="2023-07" db="EMBL/GenBank/DDBJ databases">
        <title>30 novel species of actinomycetes from the DSMZ collection.</title>
        <authorList>
            <person name="Nouioui I."/>
        </authorList>
    </citation>
    <scope>NUCLEOTIDE SEQUENCE [LARGE SCALE GENOMIC DNA]</scope>
    <source>
        <strain evidence="3">DSM 44918</strain>
    </source>
</reference>
<evidence type="ECO:0000313" key="3">
    <source>
        <dbReference type="Proteomes" id="UP001183420"/>
    </source>
</evidence>
<dbReference type="InterPro" id="IPR010610">
    <property type="entry name" value="EryCIII-like_C"/>
</dbReference>
<dbReference type="EMBL" id="JAVREM010000002">
    <property type="protein sequence ID" value="MDT0317190.1"/>
    <property type="molecule type" value="Genomic_DNA"/>
</dbReference>